<dbReference type="EMBL" id="QRLP01000002">
    <property type="protein sequence ID" value="RHJ18923.1"/>
    <property type="molecule type" value="Genomic_DNA"/>
</dbReference>
<protein>
    <submittedName>
        <fullName evidence="2">Uncharacterized protein</fullName>
    </submittedName>
</protein>
<reference evidence="5 6" key="2">
    <citation type="submission" date="2018-08" db="EMBL/GenBank/DDBJ databases">
        <title>A genome reference for cultivated species of the human gut microbiota.</title>
        <authorList>
            <person name="Zou Y."/>
            <person name="Xue W."/>
            <person name="Luo G."/>
        </authorList>
    </citation>
    <scope>NUCLEOTIDE SEQUENCE [LARGE SCALE GENOMIC DNA]</scope>
    <source>
        <strain evidence="2 6">AF21-27</strain>
        <strain evidence="3 5">AM12-20</strain>
    </source>
</reference>
<evidence type="ECO:0000313" key="4">
    <source>
        <dbReference type="Proteomes" id="UP000241454"/>
    </source>
</evidence>
<reference evidence="1 4" key="1">
    <citation type="submission" date="2018-03" db="EMBL/GenBank/DDBJ databases">
        <authorList>
            <person name="Keele B.F."/>
        </authorList>
    </citation>
    <scope>NUCLEOTIDE SEQUENCE [LARGE SCALE GENOMIC DNA]</scope>
    <source>
        <strain evidence="1 4">1-11</strain>
    </source>
</reference>
<dbReference type="Proteomes" id="UP000285462">
    <property type="component" value="Unassembled WGS sequence"/>
</dbReference>
<evidence type="ECO:0000313" key="1">
    <source>
        <dbReference type="EMBL" id="AVT45424.1"/>
    </source>
</evidence>
<evidence type="ECO:0000313" key="3">
    <source>
        <dbReference type="EMBL" id="RHJ18923.1"/>
    </source>
</evidence>
<dbReference type="AlphaFoldDB" id="A0A0C2Z285"/>
<dbReference type="Proteomes" id="UP000241454">
    <property type="component" value="Chromosome"/>
</dbReference>
<dbReference type="EMBL" id="QRVT01000001">
    <property type="protein sequence ID" value="RGS66344.1"/>
    <property type="molecule type" value="Genomic_DNA"/>
</dbReference>
<evidence type="ECO:0000313" key="5">
    <source>
        <dbReference type="Proteomes" id="UP000284589"/>
    </source>
</evidence>
<name>A0A0C2Z285_BIFAD</name>
<accession>A0A0C2Z285</accession>
<evidence type="ECO:0000313" key="6">
    <source>
        <dbReference type="Proteomes" id="UP000285462"/>
    </source>
</evidence>
<proteinExistence type="predicted"/>
<sequence length="71" mass="7707">MSIERPVYASCEDMFGMFRGKACIRKLIRGNMSGHGKSVAITLEHGIHGSAYLPGVLSWPVKYHQGDGVGT</sequence>
<dbReference type="Proteomes" id="UP000284589">
    <property type="component" value="Unassembled WGS sequence"/>
</dbReference>
<organism evidence="2 6">
    <name type="scientific">Bifidobacterium adolescentis</name>
    <dbReference type="NCBI Taxonomy" id="1680"/>
    <lineage>
        <taxon>Bacteria</taxon>
        <taxon>Bacillati</taxon>
        <taxon>Actinomycetota</taxon>
        <taxon>Actinomycetes</taxon>
        <taxon>Bifidobacteriales</taxon>
        <taxon>Bifidobacteriaceae</taxon>
        <taxon>Bifidobacterium</taxon>
    </lineage>
</organism>
<gene>
    <name evidence="1" type="ORF">C8077_05510</name>
    <name evidence="3" type="ORF">DW139_05010</name>
    <name evidence="2" type="ORF">DWX79_04635</name>
</gene>
<evidence type="ECO:0000313" key="2">
    <source>
        <dbReference type="EMBL" id="RGS66344.1"/>
    </source>
</evidence>
<dbReference type="EMBL" id="CP028341">
    <property type="protein sequence ID" value="AVT45424.1"/>
    <property type="molecule type" value="Genomic_DNA"/>
</dbReference>